<keyword evidence="3" id="KW-0133">Cell shape</keyword>
<sequence length="351" mass="40805">MIEVLKNKDEWRTLVSQVEHADFYHTYDYHQLSKKIDEEPILLAYKDGNTTVAIPFLLRKIKNSSYKDVTSVYGYAGPLTINLDEQFDFIKFHKSLNSFFKDNKIIAVFSRLHPFMDEKESVLEGLGHMESLGKVVYIDLNKPLKDQRASYNRRLKTYLNKSRKLCTVIEGNVDEHLESFIQLYTENMKRVDADDSYFFSTDYFHQLLTSDDIDAKLLLCRLNETQEDIAGAIFIKTGDIVQYHLSGLNEDYFELNPIKLIIDEKRIQSTLDGFRYLNLGGGRGSKEDSLFRFKRGFSKDFKSFKIWKHIVDEENYIALTENHLGTSIDHENLNAGYFPAYRAPITSNCIS</sequence>
<dbReference type="PANTHER" id="PTHR36174">
    <property type="entry name" value="LIPID II:GLYCINE GLYCYLTRANSFERASE"/>
    <property type="match status" value="1"/>
</dbReference>
<protein>
    <submittedName>
        <fullName evidence="8">Peptidoglycan bridge formation glycyltransferase FemA/FemB family protein</fullName>
    </submittedName>
</protein>
<dbReference type="InterPro" id="IPR050644">
    <property type="entry name" value="PG_Glycine_Bridge_Synth"/>
</dbReference>
<dbReference type="Pfam" id="PF13480">
    <property type="entry name" value="Acetyltransf_6"/>
    <property type="match status" value="1"/>
</dbReference>
<dbReference type="Proteomes" id="UP000611215">
    <property type="component" value="Unassembled WGS sequence"/>
</dbReference>
<keyword evidence="4" id="KW-0573">Peptidoglycan synthesis</keyword>
<dbReference type="SUPFAM" id="SSF55729">
    <property type="entry name" value="Acyl-CoA N-acyltransferases (Nat)"/>
    <property type="match status" value="1"/>
</dbReference>
<accession>A0ABS0ELU2</accession>
<keyword evidence="2" id="KW-0808">Transferase</keyword>
<dbReference type="InterPro" id="IPR003447">
    <property type="entry name" value="FEMABX"/>
</dbReference>
<dbReference type="InterPro" id="IPR038740">
    <property type="entry name" value="BioF2-like_GNAT_dom"/>
</dbReference>
<proteinExistence type="inferred from homology"/>
<dbReference type="EMBL" id="JADOET010000004">
    <property type="protein sequence ID" value="MBF8149666.1"/>
    <property type="molecule type" value="Genomic_DNA"/>
</dbReference>
<feature type="domain" description="BioF2-like acetyltransferase" evidence="7">
    <location>
        <begin position="151"/>
        <end position="283"/>
    </location>
</feature>
<dbReference type="PANTHER" id="PTHR36174:SF1">
    <property type="entry name" value="LIPID II:GLYCINE GLYCYLTRANSFERASE"/>
    <property type="match status" value="1"/>
</dbReference>
<evidence type="ECO:0000313" key="9">
    <source>
        <dbReference type="Proteomes" id="UP000611215"/>
    </source>
</evidence>
<reference evidence="8 9" key="1">
    <citation type="submission" date="2020-11" db="EMBL/GenBank/DDBJ databases">
        <title>Winogradskyella marina sp. nov., isolated from marine sediment.</title>
        <authorList>
            <person name="Bo J."/>
            <person name="Wang S."/>
            <person name="Song X."/>
            <person name="Du Z."/>
        </authorList>
    </citation>
    <scope>NUCLEOTIDE SEQUENCE [LARGE SCALE GENOMIC DNA]</scope>
    <source>
        <strain evidence="8 9">F6397</strain>
    </source>
</reference>
<evidence type="ECO:0000256" key="5">
    <source>
        <dbReference type="ARBA" id="ARBA00023315"/>
    </source>
</evidence>
<evidence type="ECO:0000256" key="1">
    <source>
        <dbReference type="ARBA" id="ARBA00009943"/>
    </source>
</evidence>
<evidence type="ECO:0000313" key="8">
    <source>
        <dbReference type="EMBL" id="MBF8149666.1"/>
    </source>
</evidence>
<gene>
    <name evidence="8" type="ORF">ITJ86_07130</name>
</gene>
<dbReference type="Gene3D" id="3.40.630.30">
    <property type="match status" value="1"/>
</dbReference>
<keyword evidence="6" id="KW-0961">Cell wall biogenesis/degradation</keyword>
<name>A0ABS0ELU2_9FLAO</name>
<evidence type="ECO:0000256" key="4">
    <source>
        <dbReference type="ARBA" id="ARBA00022984"/>
    </source>
</evidence>
<organism evidence="8 9">
    <name type="scientific">Winogradskyella marina</name>
    <dbReference type="NCBI Taxonomy" id="2785530"/>
    <lineage>
        <taxon>Bacteria</taxon>
        <taxon>Pseudomonadati</taxon>
        <taxon>Bacteroidota</taxon>
        <taxon>Flavobacteriia</taxon>
        <taxon>Flavobacteriales</taxon>
        <taxon>Flavobacteriaceae</taxon>
        <taxon>Winogradskyella</taxon>
    </lineage>
</organism>
<evidence type="ECO:0000256" key="3">
    <source>
        <dbReference type="ARBA" id="ARBA00022960"/>
    </source>
</evidence>
<keyword evidence="9" id="KW-1185">Reference proteome</keyword>
<dbReference type="PROSITE" id="PS51191">
    <property type="entry name" value="FEMABX"/>
    <property type="match status" value="1"/>
</dbReference>
<comment type="caution">
    <text evidence="8">The sequence shown here is derived from an EMBL/GenBank/DDBJ whole genome shotgun (WGS) entry which is preliminary data.</text>
</comment>
<evidence type="ECO:0000256" key="6">
    <source>
        <dbReference type="ARBA" id="ARBA00023316"/>
    </source>
</evidence>
<evidence type="ECO:0000256" key="2">
    <source>
        <dbReference type="ARBA" id="ARBA00022679"/>
    </source>
</evidence>
<dbReference type="RefSeq" id="WP_195870938.1">
    <property type="nucleotide sequence ID" value="NZ_JADOET010000004.1"/>
</dbReference>
<comment type="similarity">
    <text evidence="1">Belongs to the FemABX family.</text>
</comment>
<dbReference type="InterPro" id="IPR016181">
    <property type="entry name" value="Acyl_CoA_acyltransferase"/>
</dbReference>
<evidence type="ECO:0000259" key="7">
    <source>
        <dbReference type="Pfam" id="PF13480"/>
    </source>
</evidence>
<keyword evidence="5" id="KW-0012">Acyltransferase</keyword>